<dbReference type="Proteomes" id="UP001363151">
    <property type="component" value="Unassembled WGS sequence"/>
</dbReference>
<proteinExistence type="predicted"/>
<dbReference type="EMBL" id="JBBJCI010000118">
    <property type="protein sequence ID" value="KAK7248259.1"/>
    <property type="molecule type" value="Genomic_DNA"/>
</dbReference>
<comment type="caution">
    <text evidence="2">The sequence shown here is derived from an EMBL/GenBank/DDBJ whole genome shotgun (WGS) entry which is preliminary data.</text>
</comment>
<evidence type="ECO:0000256" key="1">
    <source>
        <dbReference type="SAM" id="MobiDB-lite"/>
    </source>
</evidence>
<organism evidence="2 3">
    <name type="scientific">Aureococcus anophagefferens</name>
    <name type="common">Harmful bloom alga</name>
    <dbReference type="NCBI Taxonomy" id="44056"/>
    <lineage>
        <taxon>Eukaryota</taxon>
        <taxon>Sar</taxon>
        <taxon>Stramenopiles</taxon>
        <taxon>Ochrophyta</taxon>
        <taxon>Pelagophyceae</taxon>
        <taxon>Pelagomonadales</taxon>
        <taxon>Pelagomonadaceae</taxon>
        <taxon>Aureococcus</taxon>
    </lineage>
</organism>
<keyword evidence="3" id="KW-1185">Reference proteome</keyword>
<name>A0ABR1G5B1_AURAN</name>
<evidence type="ECO:0000313" key="3">
    <source>
        <dbReference type="Proteomes" id="UP001363151"/>
    </source>
</evidence>
<evidence type="ECO:0000313" key="2">
    <source>
        <dbReference type="EMBL" id="KAK7248259.1"/>
    </source>
</evidence>
<sequence>MALVVAPPPTLTAVAWQQSDDREATYDKLVAILSEAPSETCSLLSYEQDSEPEERLAAEAAGAPSRPTRPASLAPRCGICGTPAPRTRPGAAAPRARSRRPAASPARGPGSRQRCGALASASAGVAAALNCAGAALRYGDGAALAAALEIRARCGPGREPADYAGRWCGTQPDDDSHWDVALLNRLGAPCAEARALAADALAAFAPVVARARPLAAAVATGRCRPRSSRVADLARRGPRARARRLRRRGRAAVRGRRRGGLRRGGRGAKRAATRCPSSATAGAATGLVKILSKCKTAVQRYAAHDDTAPGDAAAAACLGSFFGAWAAVYACMR</sequence>
<feature type="compositionally biased region" description="Low complexity" evidence="1">
    <location>
        <begin position="81"/>
        <end position="114"/>
    </location>
</feature>
<reference evidence="2 3" key="1">
    <citation type="submission" date="2024-03" db="EMBL/GenBank/DDBJ databases">
        <title>Aureococcus anophagefferens CCMP1851 and Kratosvirus quantuckense: Draft genome of a second virus-susceptible host strain in the model system.</title>
        <authorList>
            <person name="Chase E."/>
            <person name="Truchon A.R."/>
            <person name="Schepens W."/>
            <person name="Wilhelm S.W."/>
        </authorList>
    </citation>
    <scope>NUCLEOTIDE SEQUENCE [LARGE SCALE GENOMIC DNA]</scope>
    <source>
        <strain evidence="2 3">CCMP1851</strain>
    </source>
</reference>
<gene>
    <name evidence="2" type="ORF">SO694_00129086</name>
</gene>
<accession>A0ABR1G5B1</accession>
<protein>
    <submittedName>
        <fullName evidence="2">Uncharacterized protein</fullName>
    </submittedName>
</protein>
<feature type="region of interest" description="Disordered" evidence="1">
    <location>
        <begin position="44"/>
        <end position="114"/>
    </location>
</feature>